<feature type="region of interest" description="Disordered" evidence="1">
    <location>
        <begin position="955"/>
        <end position="976"/>
    </location>
</feature>
<proteinExistence type="predicted"/>
<dbReference type="PANTHER" id="PTHR37317">
    <property type="entry name" value="BLR8090 PROTEIN"/>
    <property type="match status" value="1"/>
</dbReference>
<organism evidence="3 4">
    <name type="scientific">Leishmania donovani</name>
    <dbReference type="NCBI Taxonomy" id="5661"/>
    <lineage>
        <taxon>Eukaryota</taxon>
        <taxon>Discoba</taxon>
        <taxon>Euglenozoa</taxon>
        <taxon>Kinetoplastea</taxon>
        <taxon>Metakinetoplastina</taxon>
        <taxon>Trypanosomatida</taxon>
        <taxon>Trypanosomatidae</taxon>
        <taxon>Leishmaniinae</taxon>
        <taxon>Leishmania</taxon>
    </lineage>
</organism>
<dbReference type="GO" id="GO:0003755">
    <property type="term" value="F:peptidyl-prolyl cis-trans isomerase activity"/>
    <property type="evidence" value="ECO:0007669"/>
    <property type="project" value="InterPro"/>
</dbReference>
<feature type="domain" description="PPIase cyclophilin-type" evidence="2">
    <location>
        <begin position="29"/>
        <end position="209"/>
    </location>
</feature>
<dbReference type="VEuPathDB" id="TriTrypDB:LDHU3_20.1160"/>
<dbReference type="VEuPathDB" id="TriTrypDB:LDHU3_20.1170"/>
<dbReference type="AlphaFoldDB" id="A0A504XKG7"/>
<dbReference type="EMBL" id="RHLD01000038">
    <property type="protein sequence ID" value="TPP45487.1"/>
    <property type="molecule type" value="Genomic_DNA"/>
</dbReference>
<feature type="region of interest" description="Disordered" evidence="1">
    <location>
        <begin position="1082"/>
        <end position="1114"/>
    </location>
</feature>
<dbReference type="VEuPathDB" id="TriTrypDB:LdBPK_200950.1"/>
<evidence type="ECO:0000259" key="2">
    <source>
        <dbReference type="PROSITE" id="PS50072"/>
    </source>
</evidence>
<dbReference type="InterPro" id="IPR029000">
    <property type="entry name" value="Cyclophilin-like_dom_sf"/>
</dbReference>
<dbReference type="PROSITE" id="PS50072">
    <property type="entry name" value="CSA_PPIASE_2"/>
    <property type="match status" value="1"/>
</dbReference>
<dbReference type="VEuPathDB" id="TriTrypDB:LdCL_200014300"/>
<sequence length="1114" mass="117723">MQVELSFIFPHALKELPVSFFVPLSSQRPRTAANLFFMCSGQLPLPAELLSALRLTEAEVAYATPDAAKAAGLLPLSDSAVVRIDKASVIEIGSSTTKSIFGGFIPDERVTLSAGTAARGQSLAATMSSLKAGTLLYGNLGMPNTQASRYYILLEPVTTPEQQHEFAGFAPLGMVTSGLAELKRAASQTAVQPRTLVPKKKVVVSRCRMQLDYTHLSSFTAAGASAPLGGLCDGTGQGAGKQRPTESHERIAGRVRRRDDDGHEAEQASPCSALHDDGNTADPGAAPLHSSGFFKISARFPKAVAASGAGPSLKRRRAEAFVVGDDGLPTLRTTAISPGEQVGGDGTAEPFEFFKAQHDAFMNDIEGIKDAQLQRFNPDAADILRGESTAGLMRRTRRSVEAGLSAAARTLTQPRMAGKAGAQSDITGAARCCSTTAANAAAGGAAAPSTATRPVRQLRLAVVRPDILDDWVPELNDVVAHQISCDEATTLVWWRCSCCQQRYQCTVQTRVARGRTACPHCGGGISAAGDASASNSAAVSVTHKPQGVAAPRVEVGETLDKTHPDLAARWDVARNGALLPSHVTASSTRQVWWLPATNTASLSSAAQRSFLRPVFAFVHDSASPEEQAAATAAMEWRLLHEIRRVAHIEDAEKAGVIPVTVRSDKFGATHAAAWLAGSGDAAVAASRPSVATTAAADVRVVARMWKDRMSGLATPENAEDSSFPQSSASRLGGVFPRELFAHSPTTARRAAMSAEAAAASTVRVALLGQYFEFVRRQRRGGGSSKERTRLTPVLASLAQSISIAAAAASTAAEGTSQSWTDFFALTRDSALPKGYIDPNAALYFPDAAEVAASGAEVTAVSEATKADSLRLTAPQISDTVLTMYPRRPPSPRLREDDVMQATPPMMDARAENGSSDISAIHQVKRHQLRHHVHMPFGHTTTVAEENAAKLAAEYDVDDDDSGSGMDSRRARKTDNAASFATELRGASRRSGEAATAASLIGSAIAALGEAFSVGEADSSSRLYHREAHRTAALSDELMASSGDSARRTGTRPRRFRLSLPHEAPQTRQRNVAVELIAADGSSAVRPAHFEAPHTPRKVARPRRATKEASSAAAQ</sequence>
<feature type="region of interest" description="Disordered" evidence="1">
    <location>
        <begin position="1037"/>
        <end position="1065"/>
    </location>
</feature>
<gene>
    <name evidence="3" type="ORF">CGC20_31620</name>
</gene>
<evidence type="ECO:0000313" key="3">
    <source>
        <dbReference type="EMBL" id="TPP45487.1"/>
    </source>
</evidence>
<dbReference type="Proteomes" id="UP000318821">
    <property type="component" value="Unassembled WGS sequence"/>
</dbReference>
<dbReference type="VEuPathDB" id="TriTrypDB:LdCL_200014200"/>
<feature type="region of interest" description="Disordered" evidence="1">
    <location>
        <begin position="233"/>
        <end position="286"/>
    </location>
</feature>
<dbReference type="Gene3D" id="2.40.100.10">
    <property type="entry name" value="Cyclophilin-like"/>
    <property type="match status" value="1"/>
</dbReference>
<evidence type="ECO:0000313" key="4">
    <source>
        <dbReference type="Proteomes" id="UP000318821"/>
    </source>
</evidence>
<dbReference type="Pfam" id="PF14311">
    <property type="entry name" value="DUF4379"/>
    <property type="match status" value="1"/>
</dbReference>
<protein>
    <recommendedName>
        <fullName evidence="2">PPIase cyclophilin-type domain-containing protein</fullName>
    </recommendedName>
</protein>
<evidence type="ECO:0000256" key="1">
    <source>
        <dbReference type="SAM" id="MobiDB-lite"/>
    </source>
</evidence>
<name>A0A504XKG7_LEIDO</name>
<accession>A0A504XKG7</accession>
<dbReference type="InterPro" id="IPR002130">
    <property type="entry name" value="Cyclophilin-type_PPIase_dom"/>
</dbReference>
<feature type="compositionally biased region" description="Basic residues" evidence="1">
    <location>
        <begin position="1094"/>
        <end position="1103"/>
    </location>
</feature>
<feature type="compositionally biased region" description="Basic and acidic residues" evidence="1">
    <location>
        <begin position="243"/>
        <end position="266"/>
    </location>
</feature>
<reference evidence="4" key="1">
    <citation type="submission" date="2019-02" db="EMBL/GenBank/DDBJ databases">
        <title>FDA dAtabase for Regulatory Grade micrObial Sequences (FDA-ARGOS): Supporting development and validation of Infectious Disease Dx tests.</title>
        <authorList>
            <person name="Duncan R."/>
            <person name="Fisher C."/>
            <person name="Tallon L."/>
            <person name="Sadzewicz L."/>
            <person name="Sengamalay N."/>
            <person name="Ott S."/>
            <person name="Godinez A."/>
            <person name="Nagaraj S."/>
            <person name="Vavikolanu K."/>
            <person name="Vyas G."/>
            <person name="Nadendla S."/>
            <person name="Aluvathingal J."/>
            <person name="Sichtig H."/>
        </authorList>
    </citation>
    <scope>NUCLEOTIDE SEQUENCE [LARGE SCALE GENOMIC DNA]</scope>
    <source>
        <strain evidence="4">FDAARGOS_360</strain>
    </source>
</reference>
<dbReference type="PANTHER" id="PTHR37317:SF1">
    <property type="entry name" value="ZINC-RIBBON DOMAIN-CONTAINING PROTEIN-RELATED"/>
    <property type="match status" value="1"/>
</dbReference>
<dbReference type="InterPro" id="IPR025487">
    <property type="entry name" value="DUF4379"/>
</dbReference>
<dbReference type="SUPFAM" id="SSF50891">
    <property type="entry name" value="Cyclophilin-like"/>
    <property type="match status" value="1"/>
</dbReference>
<dbReference type="VEuPathDB" id="TriTrypDB:LdBPK_200960.1"/>
<comment type="caution">
    <text evidence="3">The sequence shown here is derived from an EMBL/GenBank/DDBJ whole genome shotgun (WGS) entry which is preliminary data.</text>
</comment>